<protein>
    <submittedName>
        <fullName evidence="2">Uncharacterized protein</fullName>
    </submittedName>
</protein>
<dbReference type="Proteomes" id="UP000729402">
    <property type="component" value="Unassembled WGS sequence"/>
</dbReference>
<evidence type="ECO:0000313" key="2">
    <source>
        <dbReference type="EMBL" id="KAG8063840.1"/>
    </source>
</evidence>
<feature type="compositionally biased region" description="Basic and acidic residues" evidence="1">
    <location>
        <begin position="1"/>
        <end position="11"/>
    </location>
</feature>
<sequence length="166" mass="18061">MDNWVEGRDSRAGANSGSGTGRDSDLDVGKDPIFFSFRNQKRPQFLIIQRSDVLLLFRKEIRKFSTETRSTTGNHAAAANAASASASASASFFELAFLPAVGEEAPEQAREYARLDLAAARQWPPRVVLVLALHFRGCCSSLAQKSSKAGKRNPELQMEAGCRVGN</sequence>
<dbReference type="EMBL" id="JAAALK010000286">
    <property type="protein sequence ID" value="KAG8063840.1"/>
    <property type="molecule type" value="Genomic_DNA"/>
</dbReference>
<accession>A0A8J5VEU7</accession>
<reference evidence="2" key="2">
    <citation type="submission" date="2021-02" db="EMBL/GenBank/DDBJ databases">
        <authorList>
            <person name="Kimball J.A."/>
            <person name="Haas M.W."/>
            <person name="Macchietto M."/>
            <person name="Kono T."/>
            <person name="Duquette J."/>
            <person name="Shao M."/>
        </authorList>
    </citation>
    <scope>NUCLEOTIDE SEQUENCE</scope>
    <source>
        <tissue evidence="2">Fresh leaf tissue</tissue>
    </source>
</reference>
<proteinExistence type="predicted"/>
<evidence type="ECO:0000313" key="3">
    <source>
        <dbReference type="Proteomes" id="UP000729402"/>
    </source>
</evidence>
<comment type="caution">
    <text evidence="2">The sequence shown here is derived from an EMBL/GenBank/DDBJ whole genome shotgun (WGS) entry which is preliminary data.</text>
</comment>
<dbReference type="AlphaFoldDB" id="A0A8J5VEU7"/>
<evidence type="ECO:0000256" key="1">
    <source>
        <dbReference type="SAM" id="MobiDB-lite"/>
    </source>
</evidence>
<keyword evidence="3" id="KW-1185">Reference proteome</keyword>
<reference evidence="2" key="1">
    <citation type="journal article" date="2021" name="bioRxiv">
        <title>Whole Genome Assembly and Annotation of Northern Wild Rice, Zizania palustris L., Supports a Whole Genome Duplication in the Zizania Genus.</title>
        <authorList>
            <person name="Haas M."/>
            <person name="Kono T."/>
            <person name="Macchietto M."/>
            <person name="Millas R."/>
            <person name="McGilp L."/>
            <person name="Shao M."/>
            <person name="Duquette J."/>
            <person name="Hirsch C.N."/>
            <person name="Kimball J."/>
        </authorList>
    </citation>
    <scope>NUCLEOTIDE SEQUENCE</scope>
    <source>
        <tissue evidence="2">Fresh leaf tissue</tissue>
    </source>
</reference>
<name>A0A8J5VEU7_ZIZPA</name>
<feature type="region of interest" description="Disordered" evidence="1">
    <location>
        <begin position="1"/>
        <end position="25"/>
    </location>
</feature>
<organism evidence="2 3">
    <name type="scientific">Zizania palustris</name>
    <name type="common">Northern wild rice</name>
    <dbReference type="NCBI Taxonomy" id="103762"/>
    <lineage>
        <taxon>Eukaryota</taxon>
        <taxon>Viridiplantae</taxon>
        <taxon>Streptophyta</taxon>
        <taxon>Embryophyta</taxon>
        <taxon>Tracheophyta</taxon>
        <taxon>Spermatophyta</taxon>
        <taxon>Magnoliopsida</taxon>
        <taxon>Liliopsida</taxon>
        <taxon>Poales</taxon>
        <taxon>Poaceae</taxon>
        <taxon>BOP clade</taxon>
        <taxon>Oryzoideae</taxon>
        <taxon>Oryzeae</taxon>
        <taxon>Zizaniinae</taxon>
        <taxon>Zizania</taxon>
    </lineage>
</organism>
<gene>
    <name evidence="2" type="ORF">GUJ93_ZPchr0003g17907</name>
</gene>